<accession>A0AAE3FTY5</accession>
<dbReference type="Pfam" id="PF24113">
    <property type="entry name" value="DUF7387"/>
    <property type="match status" value="1"/>
</dbReference>
<dbReference type="InterPro" id="IPR055811">
    <property type="entry name" value="DUF7387"/>
</dbReference>
<gene>
    <name evidence="2" type="ORF">AArcSt11_16770</name>
</gene>
<evidence type="ECO:0000313" key="2">
    <source>
        <dbReference type="EMBL" id="MCL9815304.1"/>
    </source>
</evidence>
<dbReference type="RefSeq" id="WP_250598846.1">
    <property type="nucleotide sequence ID" value="NZ_JAKRVY010000023.1"/>
</dbReference>
<protein>
    <submittedName>
        <fullName evidence="2">Type II toxin-antitoxin system HicB family antitoxin</fullName>
    </submittedName>
</protein>
<evidence type="ECO:0000313" key="3">
    <source>
        <dbReference type="Proteomes" id="UP001202674"/>
    </source>
</evidence>
<keyword evidence="3" id="KW-1185">Reference proteome</keyword>
<dbReference type="Proteomes" id="UP001202674">
    <property type="component" value="Unassembled WGS sequence"/>
</dbReference>
<comment type="caution">
    <text evidence="2">The sequence shown here is derived from an EMBL/GenBank/DDBJ whole genome shotgun (WGS) entry which is preliminary data.</text>
</comment>
<name>A0AAE3FTY5_9EURY</name>
<dbReference type="AlphaFoldDB" id="A0AAE3FTY5"/>
<feature type="compositionally biased region" description="Polar residues" evidence="1">
    <location>
        <begin position="1"/>
        <end position="23"/>
    </location>
</feature>
<feature type="region of interest" description="Disordered" evidence="1">
    <location>
        <begin position="1"/>
        <end position="90"/>
    </location>
</feature>
<evidence type="ECO:0000256" key="1">
    <source>
        <dbReference type="SAM" id="MobiDB-lite"/>
    </source>
</evidence>
<dbReference type="EMBL" id="JAKRVY010000023">
    <property type="protein sequence ID" value="MCL9815304.1"/>
    <property type="molecule type" value="Genomic_DNA"/>
</dbReference>
<dbReference type="InterPro" id="IPR035069">
    <property type="entry name" value="TTHA1013/TTHA0281-like"/>
</dbReference>
<reference evidence="2 3" key="1">
    <citation type="journal article" date="2022" name="Syst. Appl. Microbiol.">
        <title>Natronocalculus amylovorans gen. nov., sp. nov., and Natranaeroarchaeum aerophilus sp. nov., dominant culturable amylolytic natronoarchaea from hypersaline soda lakes in southwestern Siberia.</title>
        <authorList>
            <person name="Sorokin D.Y."/>
            <person name="Elcheninov A.G."/>
            <person name="Khizhniak T.V."/>
            <person name="Koenen M."/>
            <person name="Bale N.J."/>
            <person name="Damste J.S.S."/>
            <person name="Kublanov I.V."/>
        </authorList>
    </citation>
    <scope>NUCLEOTIDE SEQUENCE [LARGE SCALE GENOMIC DNA]</scope>
    <source>
        <strain evidence="2 3">AArc-St1-1</strain>
    </source>
</reference>
<feature type="compositionally biased region" description="Basic and acidic residues" evidence="1">
    <location>
        <begin position="41"/>
        <end position="60"/>
    </location>
</feature>
<organism evidence="2 3">
    <name type="scientific">Natranaeroarchaeum aerophilus</name>
    <dbReference type="NCBI Taxonomy" id="2917711"/>
    <lineage>
        <taxon>Archaea</taxon>
        <taxon>Methanobacteriati</taxon>
        <taxon>Methanobacteriota</taxon>
        <taxon>Stenosarchaea group</taxon>
        <taxon>Halobacteria</taxon>
        <taxon>Halobacteriales</taxon>
        <taxon>Natronoarchaeaceae</taxon>
        <taxon>Natranaeroarchaeum</taxon>
    </lineage>
</organism>
<proteinExistence type="predicted"/>
<sequence length="90" mass="9894">MSTDSSSNHDPPTGTTITLTRETNWWVAKDEETGVASQGKSRQEALENLDEALHGYHGDGDPPSDEDLREMGIDPENNTSDSLDDSEIFE</sequence>
<dbReference type="SUPFAM" id="SSF143100">
    <property type="entry name" value="TTHA1013/TTHA0281-like"/>
    <property type="match status" value="1"/>
</dbReference>
<dbReference type="Gene3D" id="3.30.160.250">
    <property type="match status" value="1"/>
</dbReference>